<gene>
    <name evidence="1" type="ORF">BpHYR1_025196</name>
</gene>
<evidence type="ECO:0000313" key="2">
    <source>
        <dbReference type="Proteomes" id="UP000276133"/>
    </source>
</evidence>
<proteinExistence type="predicted"/>
<sequence length="87" mass="10322">MKLELVMMFGQSCCPDNKYFKAILVFIPLIFQKIFKSSLPKNIVLLIKELRKVRRLFQKTNCPSPEKDFNRMTSEAGFDLKEFWTQN</sequence>
<organism evidence="1 2">
    <name type="scientific">Brachionus plicatilis</name>
    <name type="common">Marine rotifer</name>
    <name type="synonym">Brachionus muelleri</name>
    <dbReference type="NCBI Taxonomy" id="10195"/>
    <lineage>
        <taxon>Eukaryota</taxon>
        <taxon>Metazoa</taxon>
        <taxon>Spiralia</taxon>
        <taxon>Gnathifera</taxon>
        <taxon>Rotifera</taxon>
        <taxon>Eurotatoria</taxon>
        <taxon>Monogononta</taxon>
        <taxon>Pseudotrocha</taxon>
        <taxon>Ploima</taxon>
        <taxon>Brachionidae</taxon>
        <taxon>Brachionus</taxon>
    </lineage>
</organism>
<dbReference type="EMBL" id="REGN01000715">
    <property type="protein sequence ID" value="RNA39696.1"/>
    <property type="molecule type" value="Genomic_DNA"/>
</dbReference>
<comment type="caution">
    <text evidence="1">The sequence shown here is derived from an EMBL/GenBank/DDBJ whole genome shotgun (WGS) entry which is preliminary data.</text>
</comment>
<accession>A0A3M7SVB7</accession>
<dbReference type="Proteomes" id="UP000276133">
    <property type="component" value="Unassembled WGS sequence"/>
</dbReference>
<name>A0A3M7SVB7_BRAPC</name>
<evidence type="ECO:0000313" key="1">
    <source>
        <dbReference type="EMBL" id="RNA39696.1"/>
    </source>
</evidence>
<dbReference type="AlphaFoldDB" id="A0A3M7SVB7"/>
<reference evidence="1 2" key="1">
    <citation type="journal article" date="2018" name="Sci. Rep.">
        <title>Genomic signatures of local adaptation to the degree of environmental predictability in rotifers.</title>
        <authorList>
            <person name="Franch-Gras L."/>
            <person name="Hahn C."/>
            <person name="Garcia-Roger E.M."/>
            <person name="Carmona M.J."/>
            <person name="Serra M."/>
            <person name="Gomez A."/>
        </authorList>
    </citation>
    <scope>NUCLEOTIDE SEQUENCE [LARGE SCALE GENOMIC DNA]</scope>
    <source>
        <strain evidence="1">HYR1</strain>
    </source>
</reference>
<keyword evidence="2" id="KW-1185">Reference proteome</keyword>
<protein>
    <submittedName>
        <fullName evidence="1">Uncharacterized protein</fullName>
    </submittedName>
</protein>